<dbReference type="Proteomes" id="UP000002009">
    <property type="component" value="Chromosome 3"/>
</dbReference>
<feature type="transmembrane region" description="Helical" evidence="3">
    <location>
        <begin position="316"/>
        <end position="341"/>
    </location>
</feature>
<dbReference type="RefSeq" id="XP_002501094.1">
    <property type="nucleotide sequence ID" value="XM_002501048.1"/>
</dbReference>
<sequence>MGSGASGASKDVPMGGSSGGLTGAAYAAAKRAAFIASMTAVVFVAAVGGTFVWATHSMGNDLIAGVGALILSLTLIRVHLEYRKIVELLELVELCTSDPAQLREIAEEQLAKRAGREWSAVSALRRFMFGGTIAGLFPSPSEQVVRAAVKSAGGDVDIEELTAEQRTRRTKLEQALAKVEARKRKNREKAAARISEGEEAGAPGYTEEFVYDDRRSTHGTVARIVYAGGIRSNPNTPSLGSPRRQDSPPKDDVGSNVAASDLAGAAVAAMAAGKNAIASPLAQVTSRSSILDIPEDPESAMTEYVETALMKVPDEILGLILGNALFGPVVMILTGVAMLIMRDQDKSGLMGPCGTGLVCLGACGVGIAYATHYATRAALRYTLRTLVAAQLKGFNRFVGDVSDGVRVGWSATMSAVATAATAVSDGVSKTLGYGATAETSPPTKAKAAED</sequence>
<protein>
    <submittedName>
        <fullName evidence="4">Uncharacterized protein</fullName>
    </submittedName>
</protein>
<feature type="region of interest" description="Disordered" evidence="2">
    <location>
        <begin position="225"/>
        <end position="256"/>
    </location>
</feature>
<evidence type="ECO:0000313" key="4">
    <source>
        <dbReference type="EMBL" id="ACO62352.1"/>
    </source>
</evidence>
<feature type="transmembrane region" description="Helical" evidence="3">
    <location>
        <begin position="62"/>
        <end position="80"/>
    </location>
</feature>
<name>C1E2I7_MICCC</name>
<keyword evidence="3" id="KW-0472">Membrane</keyword>
<evidence type="ECO:0000256" key="2">
    <source>
        <dbReference type="SAM" id="MobiDB-lite"/>
    </source>
</evidence>
<proteinExistence type="predicted"/>
<feature type="transmembrane region" description="Helical" evidence="3">
    <location>
        <begin position="347"/>
        <end position="370"/>
    </location>
</feature>
<dbReference type="KEGG" id="mis:MICPUN_107974"/>
<dbReference type="InParanoid" id="C1E2I7"/>
<keyword evidence="3" id="KW-1133">Transmembrane helix</keyword>
<feature type="compositionally biased region" description="Basic and acidic residues" evidence="2">
    <location>
        <begin position="243"/>
        <end position="253"/>
    </location>
</feature>
<gene>
    <name evidence="4" type="ORF">MICPUN_107974</name>
</gene>
<dbReference type="AlphaFoldDB" id="C1E2I7"/>
<evidence type="ECO:0000256" key="1">
    <source>
        <dbReference type="SAM" id="Coils"/>
    </source>
</evidence>
<keyword evidence="3" id="KW-0812">Transmembrane</keyword>
<evidence type="ECO:0000256" key="3">
    <source>
        <dbReference type="SAM" id="Phobius"/>
    </source>
</evidence>
<keyword evidence="5" id="KW-1185">Reference proteome</keyword>
<organism evidence="4 5">
    <name type="scientific">Micromonas commoda (strain RCC299 / NOUM17 / CCMP2709)</name>
    <name type="common">Picoplanktonic green alga</name>
    <dbReference type="NCBI Taxonomy" id="296587"/>
    <lineage>
        <taxon>Eukaryota</taxon>
        <taxon>Viridiplantae</taxon>
        <taxon>Chlorophyta</taxon>
        <taxon>Mamiellophyceae</taxon>
        <taxon>Mamiellales</taxon>
        <taxon>Mamiellaceae</taxon>
        <taxon>Micromonas</taxon>
    </lineage>
</organism>
<dbReference type="EMBL" id="CP001324">
    <property type="protein sequence ID" value="ACO62352.1"/>
    <property type="molecule type" value="Genomic_DNA"/>
</dbReference>
<accession>C1E2I7</accession>
<reference evidence="4 5" key="1">
    <citation type="journal article" date="2009" name="Science">
        <title>Green evolution and dynamic adaptations revealed by genomes of the marine picoeukaryotes Micromonas.</title>
        <authorList>
            <person name="Worden A.Z."/>
            <person name="Lee J.H."/>
            <person name="Mock T."/>
            <person name="Rouze P."/>
            <person name="Simmons M.P."/>
            <person name="Aerts A.L."/>
            <person name="Allen A.E."/>
            <person name="Cuvelier M.L."/>
            <person name="Derelle E."/>
            <person name="Everett M.V."/>
            <person name="Foulon E."/>
            <person name="Grimwood J."/>
            <person name="Gundlach H."/>
            <person name="Henrissat B."/>
            <person name="Napoli C."/>
            <person name="McDonald S.M."/>
            <person name="Parker M.S."/>
            <person name="Rombauts S."/>
            <person name="Salamov A."/>
            <person name="Von Dassow P."/>
            <person name="Badger J.H."/>
            <person name="Coutinho P.M."/>
            <person name="Demir E."/>
            <person name="Dubchak I."/>
            <person name="Gentemann C."/>
            <person name="Eikrem W."/>
            <person name="Gready J.E."/>
            <person name="John U."/>
            <person name="Lanier W."/>
            <person name="Lindquist E.A."/>
            <person name="Lucas S."/>
            <person name="Mayer K.F."/>
            <person name="Moreau H."/>
            <person name="Not F."/>
            <person name="Otillar R."/>
            <person name="Panaud O."/>
            <person name="Pangilinan J."/>
            <person name="Paulsen I."/>
            <person name="Piegu B."/>
            <person name="Poliakov A."/>
            <person name="Robbens S."/>
            <person name="Schmutz J."/>
            <person name="Toulza E."/>
            <person name="Wyss T."/>
            <person name="Zelensky A."/>
            <person name="Zhou K."/>
            <person name="Armbrust E.V."/>
            <person name="Bhattacharya D."/>
            <person name="Goodenough U.W."/>
            <person name="Van de Peer Y."/>
            <person name="Grigoriev I.V."/>
        </authorList>
    </citation>
    <scope>NUCLEOTIDE SEQUENCE [LARGE SCALE GENOMIC DNA]</scope>
    <source>
        <strain evidence="5">RCC299 / NOUM17</strain>
    </source>
</reference>
<feature type="coiled-coil region" evidence="1">
    <location>
        <begin position="162"/>
        <end position="189"/>
    </location>
</feature>
<dbReference type="GeneID" id="8241854"/>
<feature type="transmembrane region" description="Helical" evidence="3">
    <location>
        <begin position="32"/>
        <end position="56"/>
    </location>
</feature>
<evidence type="ECO:0000313" key="5">
    <source>
        <dbReference type="Proteomes" id="UP000002009"/>
    </source>
</evidence>
<keyword evidence="1" id="KW-0175">Coiled coil</keyword>